<dbReference type="GO" id="GO:1905515">
    <property type="term" value="P:non-motile cilium assembly"/>
    <property type="evidence" value="ECO:0007669"/>
    <property type="project" value="InterPro"/>
</dbReference>
<dbReference type="GO" id="GO:0005813">
    <property type="term" value="C:centrosome"/>
    <property type="evidence" value="ECO:0007669"/>
    <property type="project" value="TreeGrafter"/>
</dbReference>
<dbReference type="Gene3D" id="2.130.10.10">
    <property type="entry name" value="YVTN repeat-like/Quinoprotein amine dehydrogenase"/>
    <property type="match status" value="1"/>
</dbReference>
<organism evidence="3 4">
    <name type="scientific">Steinernema glaseri</name>
    <dbReference type="NCBI Taxonomy" id="37863"/>
    <lineage>
        <taxon>Eukaryota</taxon>
        <taxon>Metazoa</taxon>
        <taxon>Ecdysozoa</taxon>
        <taxon>Nematoda</taxon>
        <taxon>Chromadorea</taxon>
        <taxon>Rhabditida</taxon>
        <taxon>Tylenchina</taxon>
        <taxon>Panagrolaimomorpha</taxon>
        <taxon>Strongyloidoidea</taxon>
        <taxon>Steinernematidae</taxon>
        <taxon>Steinernema</taxon>
    </lineage>
</organism>
<proteinExistence type="predicted"/>
<dbReference type="WBParaSite" id="L893_g24805.t1">
    <property type="protein sequence ID" value="L893_g24805.t1"/>
    <property type="gene ID" value="L893_g24805"/>
</dbReference>
<name>A0A1I7ZBL1_9BILA</name>
<keyword evidence="3" id="KW-1185">Reference proteome</keyword>
<dbReference type="InterPro" id="IPR015943">
    <property type="entry name" value="WD40/YVTN_repeat-like_dom_sf"/>
</dbReference>
<dbReference type="GO" id="GO:0005113">
    <property type="term" value="F:patched binding"/>
    <property type="evidence" value="ECO:0007669"/>
    <property type="project" value="TreeGrafter"/>
</dbReference>
<dbReference type="SUPFAM" id="SSF50978">
    <property type="entry name" value="WD40 repeat-like"/>
    <property type="match status" value="1"/>
</dbReference>
<dbReference type="AlphaFoldDB" id="A0A1I7ZBL1"/>
<dbReference type="PANTHER" id="PTHR20870:SF0">
    <property type="entry name" value="BARDET-BIEDL SYNDROME 1 PROTEIN"/>
    <property type="match status" value="1"/>
</dbReference>
<dbReference type="GO" id="GO:0061512">
    <property type="term" value="P:protein localization to cilium"/>
    <property type="evidence" value="ECO:0007669"/>
    <property type="project" value="TreeGrafter"/>
</dbReference>
<dbReference type="PANTHER" id="PTHR20870">
    <property type="entry name" value="BARDET-BIEDL SYNDROME 1 PROTEIN"/>
    <property type="match status" value="1"/>
</dbReference>
<dbReference type="Pfam" id="PF23304">
    <property type="entry name" value="GAE_BBS1"/>
    <property type="match status" value="1"/>
</dbReference>
<dbReference type="GO" id="GO:0005930">
    <property type="term" value="C:axoneme"/>
    <property type="evidence" value="ECO:0007669"/>
    <property type="project" value="TreeGrafter"/>
</dbReference>
<evidence type="ECO:0000313" key="3">
    <source>
        <dbReference type="Proteomes" id="UP000095287"/>
    </source>
</evidence>
<accession>A0A1I7ZBL1</accession>
<dbReference type="InterPro" id="IPR036322">
    <property type="entry name" value="WD40_repeat_dom_sf"/>
</dbReference>
<dbReference type="Proteomes" id="UP000095287">
    <property type="component" value="Unplaced"/>
</dbReference>
<sequence length="586" mass="65945">MLTTTLSKQHGVEISDRWIFALADSNVHLNCDKECVGFSDFHGDGDYKLIIADKGAGRYNMYLKVFKGVTFIGESVLVDLPTGILSFSSESQSQTHEAVVPSIAVATGTAVLIFKNLKPFYKYTLPSLDPHQDEVRAWQRFNGGQINGEQLHLILSKLKEMVCEIFSTLKPPFRSIGMSELSPRSQNYLVVPEADREHFLAQFRDKPVTRPQTITAMTSLKRNSSELDTADVFVVATENGNIYIVDPYAYHLLESVAVPSTPVFLASYGAYDDEYRIAVTTRDSEIFVIKRGTVSSKPVASMRSDIVSICMVKKQLIIACSDKTVSFYSLKGKFFNRLKLEQPVICIEPFSYTPRQYNGVFVVHQKEVLPHSSMSHCNPFRSNCGGLAVSIFRRTADLEEQSRARQMTGSQQIKGNYVPKKTKIYVDHTIREREMAVKMHQIYQRDLFMLKLDTAKTYYNLISSSGQENVTTKAHDSLELSIEVNGFGPQFILKSSITSNLPMDPEITRCIVYQWDRDIYTISPTIIMLPPLIHTKSYSFSSTVTVNHPENFQSEDIKVLVVEKGSSTPLAIAVVTMPTSELPMFD</sequence>
<dbReference type="InterPro" id="IPR032728">
    <property type="entry name" value="BBS1_N"/>
</dbReference>
<dbReference type="Pfam" id="PF14779">
    <property type="entry name" value="BBS1"/>
    <property type="match status" value="1"/>
</dbReference>
<evidence type="ECO:0000259" key="1">
    <source>
        <dbReference type="Pfam" id="PF14779"/>
    </source>
</evidence>
<evidence type="ECO:0000259" key="2">
    <source>
        <dbReference type="Pfam" id="PF23304"/>
    </source>
</evidence>
<dbReference type="InterPro" id="IPR056419">
    <property type="entry name" value="GAE_BBS1"/>
</dbReference>
<feature type="domain" description="Bardet-Biedl syndrome 1 N-terminal" evidence="1">
    <location>
        <begin position="18"/>
        <end position="290"/>
    </location>
</feature>
<dbReference type="InterPro" id="IPR028784">
    <property type="entry name" value="BBS1"/>
</dbReference>
<feature type="domain" description="Bardet-Biedl syndrome 1 protein GAE" evidence="2">
    <location>
        <begin position="479"/>
        <end position="581"/>
    </location>
</feature>
<protein>
    <submittedName>
        <fullName evidence="4">BBS1 domain-containing protein</fullName>
    </submittedName>
</protein>
<dbReference type="GO" id="GO:0005119">
    <property type="term" value="F:smoothened binding"/>
    <property type="evidence" value="ECO:0007669"/>
    <property type="project" value="TreeGrafter"/>
</dbReference>
<reference evidence="4" key="1">
    <citation type="submission" date="2016-11" db="UniProtKB">
        <authorList>
            <consortium name="WormBaseParasite"/>
        </authorList>
    </citation>
    <scope>IDENTIFICATION</scope>
</reference>
<evidence type="ECO:0000313" key="4">
    <source>
        <dbReference type="WBParaSite" id="L893_g24805.t1"/>
    </source>
</evidence>
<dbReference type="GO" id="GO:0034464">
    <property type="term" value="C:BBSome"/>
    <property type="evidence" value="ECO:0007669"/>
    <property type="project" value="InterPro"/>
</dbReference>